<evidence type="ECO:0000313" key="2">
    <source>
        <dbReference type="Proteomes" id="UP000276215"/>
    </source>
</evidence>
<accession>A0A3N4JF73</accession>
<dbReference type="Proteomes" id="UP000276215">
    <property type="component" value="Unassembled WGS sequence"/>
</dbReference>
<organism evidence="1 2">
    <name type="scientific">Choiromyces venosus 120613-1</name>
    <dbReference type="NCBI Taxonomy" id="1336337"/>
    <lineage>
        <taxon>Eukaryota</taxon>
        <taxon>Fungi</taxon>
        <taxon>Dikarya</taxon>
        <taxon>Ascomycota</taxon>
        <taxon>Pezizomycotina</taxon>
        <taxon>Pezizomycetes</taxon>
        <taxon>Pezizales</taxon>
        <taxon>Tuberaceae</taxon>
        <taxon>Choiromyces</taxon>
    </lineage>
</organism>
<dbReference type="EMBL" id="ML120410">
    <property type="protein sequence ID" value="RPA96915.1"/>
    <property type="molecule type" value="Genomic_DNA"/>
</dbReference>
<name>A0A3N4JF73_9PEZI</name>
<proteinExistence type="predicted"/>
<protein>
    <submittedName>
        <fullName evidence="1">Uncharacterized protein</fullName>
    </submittedName>
</protein>
<evidence type="ECO:0000313" key="1">
    <source>
        <dbReference type="EMBL" id="RPA96915.1"/>
    </source>
</evidence>
<sequence length="178" mass="20075">MKVPELESSVMGCLKVGIKLYLNKSGEPDVTKFEVKSVWYATRVEKRIGIVSRITSVGKGCIFRPNNSDFKYIRPGKHLHHISMISKKLVIFNTTARYGEDRPIDSSEPGHFREKMRKETSSQFLIVLVQQLTVGSKVGGHNNSRVSTTENAGFKLNLVAGIENRYARSMIVKLKSFQ</sequence>
<dbReference type="AlphaFoldDB" id="A0A3N4JF73"/>
<keyword evidence="2" id="KW-1185">Reference proteome</keyword>
<gene>
    <name evidence="1" type="ORF">L873DRAFT_1923275</name>
</gene>
<reference evidence="1 2" key="1">
    <citation type="journal article" date="2018" name="Nat. Ecol. Evol.">
        <title>Pezizomycetes genomes reveal the molecular basis of ectomycorrhizal truffle lifestyle.</title>
        <authorList>
            <person name="Murat C."/>
            <person name="Payen T."/>
            <person name="Noel B."/>
            <person name="Kuo A."/>
            <person name="Morin E."/>
            <person name="Chen J."/>
            <person name="Kohler A."/>
            <person name="Krizsan K."/>
            <person name="Balestrini R."/>
            <person name="Da Silva C."/>
            <person name="Montanini B."/>
            <person name="Hainaut M."/>
            <person name="Levati E."/>
            <person name="Barry K.W."/>
            <person name="Belfiori B."/>
            <person name="Cichocki N."/>
            <person name="Clum A."/>
            <person name="Dockter R.B."/>
            <person name="Fauchery L."/>
            <person name="Guy J."/>
            <person name="Iotti M."/>
            <person name="Le Tacon F."/>
            <person name="Lindquist E.A."/>
            <person name="Lipzen A."/>
            <person name="Malagnac F."/>
            <person name="Mello A."/>
            <person name="Molinier V."/>
            <person name="Miyauchi S."/>
            <person name="Poulain J."/>
            <person name="Riccioni C."/>
            <person name="Rubini A."/>
            <person name="Sitrit Y."/>
            <person name="Splivallo R."/>
            <person name="Traeger S."/>
            <person name="Wang M."/>
            <person name="Zifcakova L."/>
            <person name="Wipf D."/>
            <person name="Zambonelli A."/>
            <person name="Paolocci F."/>
            <person name="Nowrousian M."/>
            <person name="Ottonello S."/>
            <person name="Baldrian P."/>
            <person name="Spatafora J.W."/>
            <person name="Henrissat B."/>
            <person name="Nagy L.G."/>
            <person name="Aury J.M."/>
            <person name="Wincker P."/>
            <person name="Grigoriev I.V."/>
            <person name="Bonfante P."/>
            <person name="Martin F.M."/>
        </authorList>
    </citation>
    <scope>NUCLEOTIDE SEQUENCE [LARGE SCALE GENOMIC DNA]</scope>
    <source>
        <strain evidence="1 2">120613-1</strain>
    </source>
</reference>